<dbReference type="InterPro" id="IPR021757">
    <property type="entry name" value="Ribosomal_mL46_N"/>
</dbReference>
<dbReference type="GO" id="GO:0003735">
    <property type="term" value="F:structural constituent of ribosome"/>
    <property type="evidence" value="ECO:0007669"/>
    <property type="project" value="InterPro"/>
</dbReference>
<dbReference type="Gene3D" id="3.90.79.10">
    <property type="entry name" value="Nucleoside Triphosphate Pyrophosphohydrolase"/>
    <property type="match status" value="1"/>
</dbReference>
<dbReference type="GO" id="GO:0005762">
    <property type="term" value="C:mitochondrial large ribosomal subunit"/>
    <property type="evidence" value="ECO:0007669"/>
    <property type="project" value="TreeGrafter"/>
</dbReference>
<evidence type="ECO:0000256" key="1">
    <source>
        <dbReference type="SAM" id="MobiDB-lite"/>
    </source>
</evidence>
<sequence>MWKIFAGLCIHRPAVVTPQLSPLQRRIQEFFAEVEVQRSHLSAHEVRHRNDLEHMAKMAQENQGSKQSTTRHQTSRDDASASLLTAKDMELVWEAAAKEFWKELGSVPQSEGVNESTSIRARNETGVTSTATAWRKLDRILILLTRQRLGKSFNWGLPVVEVTGTSTLRSAAEDLARVLLPPEAQCMIVGNAPVAVHKYAYRIDEGKEKGRKQGVQMYFLNAYVNKLWHGENVRAEEALDRRSGETNFAWTCIEEMDDFITDKQFLRRLRTFIVEY</sequence>
<feature type="domain" description="Large ribosomal subunit protein mL46 N-terminal" evidence="2">
    <location>
        <begin position="2"/>
        <end position="79"/>
    </location>
</feature>
<dbReference type="PANTHER" id="PTHR13124:SF12">
    <property type="entry name" value="LARGE RIBOSOMAL SUBUNIT PROTEIN ML46"/>
    <property type="match status" value="1"/>
</dbReference>
<organism evidence="3 4">
    <name type="scientific">Echinococcus multilocularis</name>
    <name type="common">Fox tapeworm</name>
    <dbReference type="NCBI Taxonomy" id="6211"/>
    <lineage>
        <taxon>Eukaryota</taxon>
        <taxon>Metazoa</taxon>
        <taxon>Spiralia</taxon>
        <taxon>Lophotrochozoa</taxon>
        <taxon>Platyhelminthes</taxon>
        <taxon>Cestoda</taxon>
        <taxon>Eucestoda</taxon>
        <taxon>Cyclophyllidea</taxon>
        <taxon>Taeniidae</taxon>
        <taxon>Echinococcus</taxon>
    </lineage>
</organism>
<dbReference type="InterPro" id="IPR040008">
    <property type="entry name" value="Ribosomal_mL46"/>
</dbReference>
<keyword evidence="3" id="KW-0687">Ribonucleoprotein</keyword>
<reference evidence="3" key="2">
    <citation type="submission" date="2015-11" db="EMBL/GenBank/DDBJ databases">
        <authorList>
            <person name="Zhang Y."/>
            <person name="Guo Z."/>
        </authorList>
    </citation>
    <scope>NUCLEOTIDE SEQUENCE</scope>
</reference>
<dbReference type="Proteomes" id="UP000017246">
    <property type="component" value="Unassembled WGS sequence"/>
</dbReference>
<keyword evidence="3" id="KW-0689">Ribosomal protein</keyword>
<proteinExistence type="predicted"/>
<dbReference type="OrthoDB" id="194611at2759"/>
<evidence type="ECO:0000259" key="2">
    <source>
        <dbReference type="Pfam" id="PF11788"/>
    </source>
</evidence>
<evidence type="ECO:0000313" key="4">
    <source>
        <dbReference type="Proteomes" id="UP000017246"/>
    </source>
</evidence>
<evidence type="ECO:0000313" key="3">
    <source>
        <dbReference type="EMBL" id="CDS39902.1"/>
    </source>
</evidence>
<reference evidence="3" key="1">
    <citation type="journal article" date="2013" name="Nature">
        <title>The genomes of four tapeworm species reveal adaptations to parasitism.</title>
        <authorList>
            <person name="Tsai I.J."/>
            <person name="Zarowiecki M."/>
            <person name="Holroyd N."/>
            <person name="Garciarrubio A."/>
            <person name="Sanchez-Flores A."/>
            <person name="Brooks K.L."/>
            <person name="Tracey A."/>
            <person name="Bobes R.J."/>
            <person name="Fragoso G."/>
            <person name="Sciutto E."/>
            <person name="Aslett M."/>
            <person name="Beasley H."/>
            <person name="Bennett H.M."/>
            <person name="Cai J."/>
            <person name="Camicia F."/>
            <person name="Clark R."/>
            <person name="Cucher M."/>
            <person name="De Silva N."/>
            <person name="Day T.A."/>
            <person name="Deplazes P."/>
            <person name="Estrada K."/>
            <person name="Fernandez C."/>
            <person name="Holland P.W."/>
            <person name="Hou J."/>
            <person name="Hu S."/>
            <person name="Huckvale T."/>
            <person name="Hung S.S."/>
            <person name="Kamenetzky L."/>
            <person name="Keane J.A."/>
            <person name="Kiss F."/>
            <person name="Koziol U."/>
            <person name="Lambert O."/>
            <person name="Liu K."/>
            <person name="Luo X."/>
            <person name="Luo Y."/>
            <person name="Macchiaroli N."/>
            <person name="Nichol S."/>
            <person name="Paps J."/>
            <person name="Parkinson J."/>
            <person name="Pouchkina-Stantcheva N."/>
            <person name="Riddiford N."/>
            <person name="Rosenzvit M."/>
            <person name="Salinas G."/>
            <person name="Wasmuth J.D."/>
            <person name="Zamanian M."/>
            <person name="Zheng Y."/>
            <person name="Cai X."/>
            <person name="Soberon X."/>
            <person name="Olson P.D."/>
            <person name="Laclette J.P."/>
            <person name="Brehm K."/>
            <person name="Berriman M."/>
            <person name="Garciarrubio A."/>
            <person name="Bobes R.J."/>
            <person name="Fragoso G."/>
            <person name="Sanchez-Flores A."/>
            <person name="Estrada K."/>
            <person name="Cevallos M.A."/>
            <person name="Morett E."/>
            <person name="Gonzalez V."/>
            <person name="Portillo T."/>
            <person name="Ochoa-Leyva A."/>
            <person name="Jose M.V."/>
            <person name="Sciutto E."/>
            <person name="Landa A."/>
            <person name="Jimenez L."/>
            <person name="Valdes V."/>
            <person name="Carrero J.C."/>
            <person name="Larralde C."/>
            <person name="Morales-Montor J."/>
            <person name="Limon-Lason J."/>
            <person name="Soberon X."/>
            <person name="Laclette J.P."/>
        </authorList>
    </citation>
    <scope>NUCLEOTIDE SEQUENCE [LARGE SCALE GENOMIC DNA]</scope>
</reference>
<dbReference type="OMA" id="MLPRYCK"/>
<dbReference type="EMBL" id="LN902841">
    <property type="protein sequence ID" value="CDS39902.1"/>
    <property type="molecule type" value="Genomic_DNA"/>
</dbReference>
<gene>
    <name evidence="3" type="ORF">EmuJ_000745200</name>
</gene>
<dbReference type="Pfam" id="PF11788">
    <property type="entry name" value="MRP-L46"/>
    <property type="match status" value="1"/>
</dbReference>
<dbReference type="AlphaFoldDB" id="A0A068YC72"/>
<dbReference type="eggNOG" id="KOG4548">
    <property type="taxonomic scope" value="Eukaryota"/>
</dbReference>
<name>A0A068YC72_ECHMU</name>
<keyword evidence="4" id="KW-1185">Reference proteome</keyword>
<protein>
    <submittedName>
        <fullName evidence="3">39S ribosomal protein L46 mitochondrial</fullName>
    </submittedName>
</protein>
<dbReference type="PANTHER" id="PTHR13124">
    <property type="entry name" value="39S RIBOSOMAL PROTEIN L46, MITOCHONDRIAL PRECURSOR-RELATED"/>
    <property type="match status" value="1"/>
</dbReference>
<accession>A0A068YC72</accession>
<feature type="compositionally biased region" description="Polar residues" evidence="1">
    <location>
        <begin position="60"/>
        <end position="72"/>
    </location>
</feature>
<feature type="region of interest" description="Disordered" evidence="1">
    <location>
        <begin position="59"/>
        <end position="79"/>
    </location>
</feature>
<dbReference type="STRING" id="6211.A0A068YC72"/>